<comment type="subcellular location">
    <subcellularLocation>
        <location evidence="1">Cytoplasm</location>
    </subcellularLocation>
</comment>
<dbReference type="Gene3D" id="1.10.274.20">
    <property type="entry name" value="Phenylalanine ammonia-lyase 1, domain 3"/>
    <property type="match status" value="1"/>
</dbReference>
<dbReference type="GO" id="GO:0016829">
    <property type="term" value="F:lyase activity"/>
    <property type="evidence" value="ECO:0007669"/>
    <property type="project" value="UniProtKB-KW"/>
</dbReference>
<dbReference type="InterPro" id="IPR008948">
    <property type="entry name" value="L-Aspartase-like"/>
</dbReference>
<dbReference type="Pfam" id="PF00221">
    <property type="entry name" value="Lyase_aromatic"/>
    <property type="match status" value="1"/>
</dbReference>
<reference evidence="9" key="1">
    <citation type="submission" date="2018-08" db="EMBL/GenBank/DDBJ databases">
        <authorList>
            <person name="Rossello M."/>
        </authorList>
    </citation>
    <scope>NUCLEOTIDE SEQUENCE [LARGE SCALE GENOMIC DNA]</scope>
    <source>
        <strain evidence="9">cv. Chinese Spring</strain>
    </source>
</reference>
<dbReference type="UniPathway" id="UPA00713">
    <property type="reaction ID" value="UER00725"/>
</dbReference>
<comment type="subunit">
    <text evidence="4">Homotetramer.</text>
</comment>
<dbReference type="AlphaFoldDB" id="A0A3B6AVD2"/>
<name>A0A3B6AVD2_WHEAT</name>
<dbReference type="OrthoDB" id="1164721at2759"/>
<protein>
    <recommendedName>
        <fullName evidence="11">Phenylalanine ammonia-lyase</fullName>
    </recommendedName>
</protein>
<dbReference type="Gramene" id="TraesCS2A02G212600.1">
    <property type="protein sequence ID" value="TraesCS2A02G212600.1"/>
    <property type="gene ID" value="TraesCS2A02G212600"/>
</dbReference>
<sequence length="265" mass="29798">MMLTKKLGELDLLMKPKQDRYALRTSLQWLGPQTEVIRAATKLIEREINSVNDNPLIDVSRGKAIHGGNFQGTHIGRRNPSLDYGFKGAEIAMASYCSELQFLGNPVTNHVQTIDPRHLEENVKNAVKNCVTRVARKTLITNDMGGLHNALFYEKDLLQTIDREAVFAYADDPCSANYPLMKKMRAVLVEHALANGEAEHNVETSVFAKVAKFEQELCATLPREVEAARGVVENGTAAEPNRITDYRSYPLYRFVREELGMVYLT</sequence>
<proteinExistence type="inferred from homology"/>
<dbReference type="Gene3D" id="1.20.200.10">
    <property type="entry name" value="Fumarase/aspartase (Central domain)"/>
    <property type="match status" value="2"/>
</dbReference>
<dbReference type="InterPro" id="IPR001106">
    <property type="entry name" value="Aromatic_Lyase"/>
</dbReference>
<dbReference type="GO" id="GO:0009800">
    <property type="term" value="P:cinnamic acid biosynthetic process"/>
    <property type="evidence" value="ECO:0007669"/>
    <property type="project" value="UniProtKB-UniPathway"/>
</dbReference>
<dbReference type="SMR" id="A0A3B6AVD2"/>
<keyword evidence="8" id="KW-0456">Lyase</keyword>
<keyword evidence="6" id="KW-0587">Phenylpropanoid metabolism</keyword>
<comment type="similarity">
    <text evidence="3">Belongs to the PAL/histidase family.</text>
</comment>
<dbReference type="FunFam" id="1.10.274.20:FF:000001">
    <property type="entry name" value="Phenylalanine ammonia-lyase"/>
    <property type="match status" value="1"/>
</dbReference>
<evidence type="ECO:0000256" key="1">
    <source>
        <dbReference type="ARBA" id="ARBA00004496"/>
    </source>
</evidence>
<dbReference type="GO" id="GO:0005737">
    <property type="term" value="C:cytoplasm"/>
    <property type="evidence" value="ECO:0007669"/>
    <property type="project" value="UniProtKB-SubCell"/>
</dbReference>
<evidence type="ECO:0000256" key="8">
    <source>
        <dbReference type="ARBA" id="ARBA00023239"/>
    </source>
</evidence>
<evidence type="ECO:0000256" key="4">
    <source>
        <dbReference type="ARBA" id="ARBA00011881"/>
    </source>
</evidence>
<evidence type="ECO:0000256" key="3">
    <source>
        <dbReference type="ARBA" id="ARBA00007238"/>
    </source>
</evidence>
<accession>A0A3B6AVD2</accession>
<evidence type="ECO:0000313" key="10">
    <source>
        <dbReference type="Proteomes" id="UP000019116"/>
    </source>
</evidence>
<dbReference type="InterPro" id="IPR023144">
    <property type="entry name" value="Phe_NH3-lyase_shielding_dom_sf"/>
</dbReference>
<dbReference type="Proteomes" id="UP000019116">
    <property type="component" value="Chromosome 2A"/>
</dbReference>
<keyword evidence="10" id="KW-1185">Reference proteome</keyword>
<keyword evidence="7" id="KW-0585">Phenylalanine catabolism</keyword>
<evidence type="ECO:0000256" key="2">
    <source>
        <dbReference type="ARBA" id="ARBA00005138"/>
    </source>
</evidence>
<dbReference type="OMA" id="HNALFYE"/>
<evidence type="ECO:0000256" key="7">
    <source>
        <dbReference type="ARBA" id="ARBA00023232"/>
    </source>
</evidence>
<dbReference type="SUPFAM" id="SSF48557">
    <property type="entry name" value="L-aspartase-like"/>
    <property type="match status" value="1"/>
</dbReference>
<evidence type="ECO:0000256" key="5">
    <source>
        <dbReference type="ARBA" id="ARBA00022490"/>
    </source>
</evidence>
<dbReference type="EnsemblPlants" id="TraesCS2A02G212600.1">
    <property type="protein sequence ID" value="TraesCS2A02G212600.1"/>
    <property type="gene ID" value="TraesCS2A02G212600"/>
</dbReference>
<comment type="pathway">
    <text evidence="2">Phenylpropanoid metabolism; trans-cinnamate biosynthesis; trans-cinnamate from L-phenylalanine: step 1/1.</text>
</comment>
<evidence type="ECO:0008006" key="11">
    <source>
        <dbReference type="Google" id="ProtNLM"/>
    </source>
</evidence>
<dbReference type="PANTHER" id="PTHR10362">
    <property type="entry name" value="HISTIDINE AMMONIA-LYASE"/>
    <property type="match status" value="1"/>
</dbReference>
<reference evidence="9" key="2">
    <citation type="submission" date="2018-10" db="UniProtKB">
        <authorList>
            <consortium name="EnsemblPlants"/>
        </authorList>
    </citation>
    <scope>IDENTIFICATION</scope>
</reference>
<evidence type="ECO:0000256" key="6">
    <source>
        <dbReference type="ARBA" id="ARBA00023051"/>
    </source>
</evidence>
<dbReference type="STRING" id="4565.A0A3B6AVD2"/>
<organism evidence="9">
    <name type="scientific">Triticum aestivum</name>
    <name type="common">Wheat</name>
    <dbReference type="NCBI Taxonomy" id="4565"/>
    <lineage>
        <taxon>Eukaryota</taxon>
        <taxon>Viridiplantae</taxon>
        <taxon>Streptophyta</taxon>
        <taxon>Embryophyta</taxon>
        <taxon>Tracheophyta</taxon>
        <taxon>Spermatophyta</taxon>
        <taxon>Magnoliopsida</taxon>
        <taxon>Liliopsida</taxon>
        <taxon>Poales</taxon>
        <taxon>Poaceae</taxon>
        <taxon>BOP clade</taxon>
        <taxon>Pooideae</taxon>
        <taxon>Triticodae</taxon>
        <taxon>Triticeae</taxon>
        <taxon>Triticinae</taxon>
        <taxon>Triticum</taxon>
    </lineage>
</organism>
<dbReference type="GO" id="GO:0006559">
    <property type="term" value="P:L-phenylalanine catabolic process"/>
    <property type="evidence" value="ECO:0007669"/>
    <property type="project" value="UniProtKB-KW"/>
</dbReference>
<evidence type="ECO:0000313" key="9">
    <source>
        <dbReference type="EnsemblPlants" id="TraesCS2A02G212600.1"/>
    </source>
</evidence>
<keyword evidence="5" id="KW-0963">Cytoplasm</keyword>
<dbReference type="Gramene" id="TraesCS2A03G0453200.1">
    <property type="protein sequence ID" value="TraesCS2A03G0453200.1.CDS"/>
    <property type="gene ID" value="TraesCS2A03G0453200"/>
</dbReference>